<evidence type="ECO:0000313" key="2">
    <source>
        <dbReference type="Proteomes" id="UP001153076"/>
    </source>
</evidence>
<gene>
    <name evidence="1" type="ORF">Cgig2_016323</name>
</gene>
<protein>
    <submittedName>
        <fullName evidence="1">Uncharacterized protein</fullName>
    </submittedName>
</protein>
<name>A0A9Q1Q5G7_9CARY</name>
<accession>A0A9Q1Q5G7</accession>
<sequence>MHLRRSSSRTFSASTATCSAMPSSDSRGDNFTLTCSAQDKGESVPLEKSLRISKPMAAKTKSLAKYFSLRSQFIGSFSLDLLCFRPLLGIHHLSHEFRYWPRTVILLNIEMEVASCPFLIVYPTRFTAYKEKVIFLVFNLGLFLDSHHGTLLVIKAIPPKIPSLTRGPLDQMGLRKCTACAGQPT</sequence>
<dbReference type="Proteomes" id="UP001153076">
    <property type="component" value="Unassembled WGS sequence"/>
</dbReference>
<organism evidence="1 2">
    <name type="scientific">Carnegiea gigantea</name>
    <dbReference type="NCBI Taxonomy" id="171969"/>
    <lineage>
        <taxon>Eukaryota</taxon>
        <taxon>Viridiplantae</taxon>
        <taxon>Streptophyta</taxon>
        <taxon>Embryophyta</taxon>
        <taxon>Tracheophyta</taxon>
        <taxon>Spermatophyta</taxon>
        <taxon>Magnoliopsida</taxon>
        <taxon>eudicotyledons</taxon>
        <taxon>Gunneridae</taxon>
        <taxon>Pentapetalae</taxon>
        <taxon>Caryophyllales</taxon>
        <taxon>Cactineae</taxon>
        <taxon>Cactaceae</taxon>
        <taxon>Cactoideae</taxon>
        <taxon>Echinocereeae</taxon>
        <taxon>Carnegiea</taxon>
    </lineage>
</organism>
<reference evidence="1" key="1">
    <citation type="submission" date="2022-04" db="EMBL/GenBank/DDBJ databases">
        <title>Carnegiea gigantea Genome sequencing and assembly v2.</title>
        <authorList>
            <person name="Copetti D."/>
            <person name="Sanderson M.J."/>
            <person name="Burquez A."/>
            <person name="Wojciechowski M.F."/>
        </authorList>
    </citation>
    <scope>NUCLEOTIDE SEQUENCE</scope>
    <source>
        <strain evidence="1">SGP5-SGP5p</strain>
        <tissue evidence="1">Aerial part</tissue>
    </source>
</reference>
<dbReference type="AlphaFoldDB" id="A0A9Q1Q5G7"/>
<comment type="caution">
    <text evidence="1">The sequence shown here is derived from an EMBL/GenBank/DDBJ whole genome shotgun (WGS) entry which is preliminary data.</text>
</comment>
<proteinExistence type="predicted"/>
<evidence type="ECO:0000313" key="1">
    <source>
        <dbReference type="EMBL" id="KAJ8429285.1"/>
    </source>
</evidence>
<keyword evidence="2" id="KW-1185">Reference proteome</keyword>
<dbReference type="EMBL" id="JAKOGI010000911">
    <property type="protein sequence ID" value="KAJ8429285.1"/>
    <property type="molecule type" value="Genomic_DNA"/>
</dbReference>